<feature type="region of interest" description="Disordered" evidence="1">
    <location>
        <begin position="1"/>
        <end position="46"/>
    </location>
</feature>
<sequence length="106" mass="11147">MPDKLSVDTDALTQSATKVTRHGDNLHASHTTASTRISGAEGGWAGASGEALANRVAKWNTRTTELVTNIGDHAQGMHTSATGFTTNEQQSGDELREIASQLPNST</sequence>
<evidence type="ECO:0000313" key="2">
    <source>
        <dbReference type="EMBL" id="BBY59252.1"/>
    </source>
</evidence>
<dbReference type="EMBL" id="AP022595">
    <property type="protein sequence ID" value="BBY59252.1"/>
    <property type="molecule type" value="Genomic_DNA"/>
</dbReference>
<gene>
    <name evidence="2" type="ORF">MSAR_23880</name>
</gene>
<reference evidence="2 3" key="1">
    <citation type="journal article" date="2019" name="Emerg. Microbes Infect.">
        <title>Comprehensive subspecies identification of 175 nontuberculous mycobacteria species based on 7547 genomic profiles.</title>
        <authorList>
            <person name="Matsumoto Y."/>
            <person name="Kinjo T."/>
            <person name="Motooka D."/>
            <person name="Nabeya D."/>
            <person name="Jung N."/>
            <person name="Uechi K."/>
            <person name="Horii T."/>
            <person name="Iida T."/>
            <person name="Fujita J."/>
            <person name="Nakamura S."/>
        </authorList>
    </citation>
    <scope>NUCLEOTIDE SEQUENCE [LARGE SCALE GENOMIC DNA]</scope>
    <source>
        <strain evidence="2 3">JCM 30395</strain>
    </source>
</reference>
<dbReference type="InterPro" id="IPR036689">
    <property type="entry name" value="ESAT-6-like_sf"/>
</dbReference>
<organism evidence="2 3">
    <name type="scientific">Mycolicibacterium sarraceniae</name>
    <dbReference type="NCBI Taxonomy" id="1534348"/>
    <lineage>
        <taxon>Bacteria</taxon>
        <taxon>Bacillati</taxon>
        <taxon>Actinomycetota</taxon>
        <taxon>Actinomycetes</taxon>
        <taxon>Mycobacteriales</taxon>
        <taxon>Mycobacteriaceae</taxon>
        <taxon>Mycolicibacterium</taxon>
    </lineage>
</organism>
<evidence type="ECO:0008006" key="4">
    <source>
        <dbReference type="Google" id="ProtNLM"/>
    </source>
</evidence>
<proteinExistence type="predicted"/>
<dbReference type="InterPro" id="IPR010310">
    <property type="entry name" value="T7SS_ESAT-6-like"/>
</dbReference>
<feature type="compositionally biased region" description="Polar residues" evidence="1">
    <location>
        <begin position="28"/>
        <end position="37"/>
    </location>
</feature>
<evidence type="ECO:0000313" key="3">
    <source>
        <dbReference type="Proteomes" id="UP000466445"/>
    </source>
</evidence>
<dbReference type="SUPFAM" id="SSF140453">
    <property type="entry name" value="EsxAB dimer-like"/>
    <property type="match status" value="1"/>
</dbReference>
<keyword evidence="3" id="KW-1185">Reference proteome</keyword>
<name>A0A7I7SQJ8_9MYCO</name>
<dbReference type="Proteomes" id="UP000466445">
    <property type="component" value="Chromosome"/>
</dbReference>
<protein>
    <recommendedName>
        <fullName evidence="4">WXG100 family type VII secretion target</fullName>
    </recommendedName>
</protein>
<dbReference type="Pfam" id="PF06013">
    <property type="entry name" value="WXG100"/>
    <property type="match status" value="1"/>
</dbReference>
<evidence type="ECO:0000256" key="1">
    <source>
        <dbReference type="SAM" id="MobiDB-lite"/>
    </source>
</evidence>
<dbReference type="AlphaFoldDB" id="A0A7I7SQJ8"/>
<dbReference type="RefSeq" id="WP_163697189.1">
    <property type="nucleotide sequence ID" value="NZ_AP022595.1"/>
</dbReference>
<accession>A0A7I7SQJ8</accession>
<dbReference type="KEGG" id="msar:MSAR_23880"/>
<dbReference type="Gene3D" id="1.10.287.1060">
    <property type="entry name" value="ESAT-6-like"/>
    <property type="match status" value="1"/>
</dbReference>